<dbReference type="RefSeq" id="WP_013387062.1">
    <property type="nucleotide sequence ID" value="NC_014632.1"/>
</dbReference>
<reference evidence="3 4" key="1">
    <citation type="journal article" date="2010" name="Stand. Genomic Sci.">
        <title>Complete genome sequence of Ilyobacter polytropus type strain (CuHbu1).</title>
        <authorList>
            <person name="Sikorski J."/>
            <person name="Chertkov O."/>
            <person name="Lapidus A."/>
            <person name="Nolan M."/>
            <person name="Lucas S."/>
            <person name="Del Rio T.G."/>
            <person name="Tice H."/>
            <person name="Cheng J.F."/>
            <person name="Tapia R."/>
            <person name="Han C."/>
            <person name="Goodwin L."/>
            <person name="Pitluck S."/>
            <person name="Liolios K."/>
            <person name="Ivanova N."/>
            <person name="Mavromatis K."/>
            <person name="Mikhailova N."/>
            <person name="Pati A."/>
            <person name="Chen A."/>
            <person name="Palaniappan K."/>
            <person name="Land M."/>
            <person name="Hauser L."/>
            <person name="Chang Y.J."/>
            <person name="Jeffries C.D."/>
            <person name="Brambilla E."/>
            <person name="Yasawong M."/>
            <person name="Rohde M."/>
            <person name="Pukall R."/>
            <person name="Spring S."/>
            <person name="Goker M."/>
            <person name="Woyke T."/>
            <person name="Bristow J."/>
            <person name="Eisen J.A."/>
            <person name="Markowitz V."/>
            <person name="Hugenholtz P."/>
            <person name="Kyrpides N.C."/>
            <person name="Klenk H.P."/>
        </authorList>
    </citation>
    <scope>NUCLEOTIDE SEQUENCE [LARGE SCALE GENOMIC DNA]</scope>
    <source>
        <strain evidence="4">ATCC 51220 / DSM 2926 / LMG 16218 / CuHBu1</strain>
    </source>
</reference>
<dbReference type="GO" id="GO:0008324">
    <property type="term" value="F:monoatomic cation transmembrane transporter activity"/>
    <property type="evidence" value="ECO:0007669"/>
    <property type="project" value="InterPro"/>
</dbReference>
<dbReference type="SUPFAM" id="SSF116726">
    <property type="entry name" value="TrkA C-terminal domain-like"/>
    <property type="match status" value="1"/>
</dbReference>
<keyword evidence="4" id="KW-1185">Reference proteome</keyword>
<dbReference type="Gene3D" id="3.30.70.1450">
    <property type="entry name" value="Regulator of K+ conductance, C-terminal domain"/>
    <property type="match status" value="1"/>
</dbReference>
<dbReference type="InterPro" id="IPR036721">
    <property type="entry name" value="RCK_C_sf"/>
</dbReference>
<dbReference type="STRING" id="572544.Ilyop_0604"/>
<dbReference type="PROSITE" id="PS51202">
    <property type="entry name" value="RCK_C"/>
    <property type="match status" value="1"/>
</dbReference>
<dbReference type="KEGG" id="ipo:Ilyop_0604"/>
<dbReference type="InterPro" id="IPR006037">
    <property type="entry name" value="RCK_C"/>
</dbReference>
<dbReference type="HOGENOM" id="CLU_046525_3_2_0"/>
<dbReference type="GO" id="GO:0006813">
    <property type="term" value="P:potassium ion transport"/>
    <property type="evidence" value="ECO:0007669"/>
    <property type="project" value="InterPro"/>
</dbReference>
<evidence type="ECO:0000313" key="3">
    <source>
        <dbReference type="EMBL" id="ADO82392.1"/>
    </source>
</evidence>
<dbReference type="EMBL" id="CP002281">
    <property type="protein sequence ID" value="ADO82392.1"/>
    <property type="molecule type" value="Genomic_DNA"/>
</dbReference>
<sequence>MAKQYLVIGLGRFGTSVAKTLYEAGEDVLAVDIDEDLVQEAVNNSVVDNAVTLDVADERAMKEIGAGNFDVAFVCIGSKLQSSIIITLILQEMGVKNIIAKAVSKSHGKVLGKIGATKVIYPEEYMGKRVALLAMEPNMIEHLRFSQDFLLVEIKAPSIFWDKTLMELGIRNKYNVNIVGIKKGNGTLDPTPRADSVIEKDDILLVITDAKTAKQLEDLK</sequence>
<dbReference type="InterPro" id="IPR003148">
    <property type="entry name" value="RCK_N"/>
</dbReference>
<dbReference type="Gene3D" id="3.40.50.720">
    <property type="entry name" value="NAD(P)-binding Rossmann-like Domain"/>
    <property type="match status" value="1"/>
</dbReference>
<dbReference type="SUPFAM" id="SSF51735">
    <property type="entry name" value="NAD(P)-binding Rossmann-fold domains"/>
    <property type="match status" value="1"/>
</dbReference>
<dbReference type="PANTHER" id="PTHR43833">
    <property type="entry name" value="POTASSIUM CHANNEL PROTEIN 2-RELATED-RELATED"/>
    <property type="match status" value="1"/>
</dbReference>
<evidence type="ECO:0000259" key="2">
    <source>
        <dbReference type="PROSITE" id="PS51202"/>
    </source>
</evidence>
<dbReference type="AlphaFoldDB" id="E3H6H9"/>
<dbReference type="PANTHER" id="PTHR43833:SF7">
    <property type="entry name" value="KTR SYSTEM POTASSIUM UPTAKE PROTEIN C"/>
    <property type="match status" value="1"/>
</dbReference>
<organism evidence="3 4">
    <name type="scientific">Ilyobacter polytropus (strain ATCC 51220 / DSM 2926 / LMG 16218 / CuHBu1)</name>
    <dbReference type="NCBI Taxonomy" id="572544"/>
    <lineage>
        <taxon>Bacteria</taxon>
        <taxon>Fusobacteriati</taxon>
        <taxon>Fusobacteriota</taxon>
        <taxon>Fusobacteriia</taxon>
        <taxon>Fusobacteriales</taxon>
        <taxon>Fusobacteriaceae</taxon>
        <taxon>Ilyobacter</taxon>
    </lineage>
</organism>
<dbReference type="Proteomes" id="UP000006875">
    <property type="component" value="Chromosome"/>
</dbReference>
<name>E3H6H9_ILYPC</name>
<feature type="domain" description="RCK N-terminal" evidence="1">
    <location>
        <begin position="2"/>
        <end position="121"/>
    </location>
</feature>
<protein>
    <submittedName>
        <fullName evidence="3">TrkA-N domain protein</fullName>
    </submittedName>
</protein>
<proteinExistence type="predicted"/>
<dbReference type="OrthoDB" id="9776294at2"/>
<dbReference type="eggNOG" id="COG0569">
    <property type="taxonomic scope" value="Bacteria"/>
</dbReference>
<dbReference type="PROSITE" id="PS51201">
    <property type="entry name" value="RCK_N"/>
    <property type="match status" value="1"/>
</dbReference>
<accession>E3H6H9</accession>
<gene>
    <name evidence="3" type="ordered locus">Ilyop_0604</name>
</gene>
<dbReference type="Pfam" id="PF02080">
    <property type="entry name" value="TrkA_C"/>
    <property type="match status" value="1"/>
</dbReference>
<evidence type="ECO:0000259" key="1">
    <source>
        <dbReference type="PROSITE" id="PS51201"/>
    </source>
</evidence>
<dbReference type="InterPro" id="IPR036291">
    <property type="entry name" value="NAD(P)-bd_dom_sf"/>
</dbReference>
<evidence type="ECO:0000313" key="4">
    <source>
        <dbReference type="Proteomes" id="UP000006875"/>
    </source>
</evidence>
<dbReference type="InterPro" id="IPR050721">
    <property type="entry name" value="Trk_Ktr_HKT_K-transport"/>
</dbReference>
<dbReference type="Pfam" id="PF02254">
    <property type="entry name" value="TrkA_N"/>
    <property type="match status" value="1"/>
</dbReference>
<feature type="domain" description="RCK C-terminal" evidence="2">
    <location>
        <begin position="137"/>
        <end position="220"/>
    </location>
</feature>